<dbReference type="RefSeq" id="XP_047775108.1">
    <property type="nucleotide sequence ID" value="XM_047917487.1"/>
</dbReference>
<dbReference type="GeneID" id="71998219"/>
<proteinExistence type="predicted"/>
<feature type="region of interest" description="Disordered" evidence="1">
    <location>
        <begin position="71"/>
        <end position="106"/>
    </location>
</feature>
<reference evidence="2 3" key="1">
    <citation type="journal article" date="2021" name="Environ. Microbiol.">
        <title>Gene family expansions and transcriptome signatures uncover fungal adaptations to wood decay.</title>
        <authorList>
            <person name="Hage H."/>
            <person name="Miyauchi S."/>
            <person name="Viragh M."/>
            <person name="Drula E."/>
            <person name="Min B."/>
            <person name="Chaduli D."/>
            <person name="Navarro D."/>
            <person name="Favel A."/>
            <person name="Norest M."/>
            <person name="Lesage-Meessen L."/>
            <person name="Balint B."/>
            <person name="Merenyi Z."/>
            <person name="de Eugenio L."/>
            <person name="Morin E."/>
            <person name="Martinez A.T."/>
            <person name="Baldrian P."/>
            <person name="Stursova M."/>
            <person name="Martinez M.J."/>
            <person name="Novotny C."/>
            <person name="Magnuson J.K."/>
            <person name="Spatafora J.W."/>
            <person name="Maurice S."/>
            <person name="Pangilinan J."/>
            <person name="Andreopoulos W."/>
            <person name="LaButti K."/>
            <person name="Hundley H."/>
            <person name="Na H."/>
            <person name="Kuo A."/>
            <person name="Barry K."/>
            <person name="Lipzen A."/>
            <person name="Henrissat B."/>
            <person name="Riley R."/>
            <person name="Ahrendt S."/>
            <person name="Nagy L.G."/>
            <person name="Grigoriev I.V."/>
            <person name="Martin F."/>
            <person name="Rosso M.N."/>
        </authorList>
    </citation>
    <scope>NUCLEOTIDE SEQUENCE [LARGE SCALE GENOMIC DNA]</scope>
    <source>
        <strain evidence="2 3">CIRM-BRFM 1785</strain>
    </source>
</reference>
<feature type="compositionally biased region" description="Basic and acidic residues" evidence="1">
    <location>
        <begin position="86"/>
        <end position="95"/>
    </location>
</feature>
<protein>
    <submittedName>
        <fullName evidence="2">Uncharacterized protein</fullName>
    </submittedName>
</protein>
<comment type="caution">
    <text evidence="2">The sequence shown here is derived from an EMBL/GenBank/DDBJ whole genome shotgun (WGS) entry which is preliminary data.</text>
</comment>
<evidence type="ECO:0000256" key="1">
    <source>
        <dbReference type="SAM" id="MobiDB-lite"/>
    </source>
</evidence>
<organism evidence="2 3">
    <name type="scientific">Rhodofomes roseus</name>
    <dbReference type="NCBI Taxonomy" id="34475"/>
    <lineage>
        <taxon>Eukaryota</taxon>
        <taxon>Fungi</taxon>
        <taxon>Dikarya</taxon>
        <taxon>Basidiomycota</taxon>
        <taxon>Agaricomycotina</taxon>
        <taxon>Agaricomycetes</taxon>
        <taxon>Polyporales</taxon>
        <taxon>Rhodofomes</taxon>
    </lineage>
</organism>
<name>A0ABQ8K5M3_9APHY</name>
<accession>A0ABQ8K5M3</accession>
<dbReference type="EMBL" id="JADCUA010000023">
    <property type="protein sequence ID" value="KAH9832062.1"/>
    <property type="molecule type" value="Genomic_DNA"/>
</dbReference>
<evidence type="ECO:0000313" key="3">
    <source>
        <dbReference type="Proteomes" id="UP000814176"/>
    </source>
</evidence>
<evidence type="ECO:0000313" key="2">
    <source>
        <dbReference type="EMBL" id="KAH9832062.1"/>
    </source>
</evidence>
<gene>
    <name evidence="2" type="ORF">C8Q71DRAFT_280158</name>
</gene>
<keyword evidence="3" id="KW-1185">Reference proteome</keyword>
<dbReference type="Proteomes" id="UP000814176">
    <property type="component" value="Unassembled WGS sequence"/>
</dbReference>
<sequence>MNQISATTRPGAMAYIPNLACHELPSPFNGGPSSCATRRHKQGAQIRTHSCREYFQAASEGASRRRGNIRVPIASPYGGSLPQGGRDFRRTHQAREASPSTAPPVKHYSPGCCDLWSEERRGNLAPNPISHHGKADLSTRDLLYGSLREGSHCVEARHGVAVRAGQSSVPIFPVFLAATGDTRVGRNRGLRCRCAVCGGQIGVMTPHPDPYSNLNRVLTEDSEQWPCDDFNDTLVGDNQHGDAGIPRDSLDSRTDGLPVVTGHGVEGRDYRPSNFSTLLGALGSQDIDIGYYHVNVSTPIGALATPTPDMLGSGADSGMKLESPSSITAAEGGIDGQYAFGVASSLKNLHPTIIASRRNQIRFHAHRGAKCTLSGRNLFTTGDNLCIYSWI</sequence>